<keyword evidence="3" id="KW-1185">Reference proteome</keyword>
<protein>
    <recommendedName>
        <fullName evidence="4">LigA protein</fullName>
    </recommendedName>
</protein>
<feature type="compositionally biased region" description="Basic and acidic residues" evidence="1">
    <location>
        <begin position="309"/>
        <end position="325"/>
    </location>
</feature>
<evidence type="ECO:0000256" key="1">
    <source>
        <dbReference type="SAM" id="MobiDB-lite"/>
    </source>
</evidence>
<accession>A0A949JK00</accession>
<dbReference type="InterPro" id="IPR045998">
    <property type="entry name" value="DUF5954"/>
</dbReference>
<gene>
    <name evidence="2" type="ORF">JGS22_025415</name>
</gene>
<evidence type="ECO:0000313" key="3">
    <source>
        <dbReference type="Proteomes" id="UP000694501"/>
    </source>
</evidence>
<dbReference type="AlphaFoldDB" id="A0A949JK00"/>
<comment type="caution">
    <text evidence="2">The sequence shown here is derived from an EMBL/GenBank/DDBJ whole genome shotgun (WGS) entry which is preliminary data.</text>
</comment>
<evidence type="ECO:0000313" key="2">
    <source>
        <dbReference type="EMBL" id="MBU7600867.1"/>
    </source>
</evidence>
<dbReference type="Pfam" id="PF19379">
    <property type="entry name" value="DUF5954"/>
    <property type="match status" value="1"/>
</dbReference>
<dbReference type="RefSeq" id="WP_211039582.1">
    <property type="nucleotide sequence ID" value="NZ_JAELVF020000004.1"/>
</dbReference>
<feature type="region of interest" description="Disordered" evidence="1">
    <location>
        <begin position="299"/>
        <end position="335"/>
    </location>
</feature>
<reference evidence="2" key="1">
    <citation type="submission" date="2021-06" db="EMBL/GenBank/DDBJ databases">
        <title>Sequencing of actinobacteria type strains.</title>
        <authorList>
            <person name="Nguyen G.-S."/>
            <person name="Wentzel A."/>
        </authorList>
    </citation>
    <scope>NUCLEOTIDE SEQUENCE</scope>
    <source>
        <strain evidence="2">P38-E01</strain>
    </source>
</reference>
<evidence type="ECO:0008006" key="4">
    <source>
        <dbReference type="Google" id="ProtNLM"/>
    </source>
</evidence>
<proteinExistence type="predicted"/>
<dbReference type="Proteomes" id="UP000694501">
    <property type="component" value="Unassembled WGS sequence"/>
</dbReference>
<feature type="region of interest" description="Disordered" evidence="1">
    <location>
        <begin position="129"/>
        <end position="175"/>
    </location>
</feature>
<organism evidence="2 3">
    <name type="scientific">Streptomyces tardus</name>
    <dbReference type="NCBI Taxonomy" id="2780544"/>
    <lineage>
        <taxon>Bacteria</taxon>
        <taxon>Bacillati</taxon>
        <taxon>Actinomycetota</taxon>
        <taxon>Actinomycetes</taxon>
        <taxon>Kitasatosporales</taxon>
        <taxon>Streptomycetaceae</taxon>
        <taxon>Streptomyces</taxon>
    </lineage>
</organism>
<dbReference type="EMBL" id="JAELVF020000004">
    <property type="protein sequence ID" value="MBU7600867.1"/>
    <property type="molecule type" value="Genomic_DNA"/>
</dbReference>
<name>A0A949JK00_9ACTN</name>
<sequence length="335" mass="37323">MVDDWRRQPGPARANPARGGIQAELVAEKETHTYPRLAVRGPVFGLAVHEPAAGPHWRLETPVMDGTPQQARDALNSLLWFRARDDARDPAVRRELLAAVAVLEHQPVNELEVLGARYRVVRADEWARFGPDGLEPPRPTDRDADDTSWDERRDTLSADPGFPLRPDASDSAPTGHATRLGLRVFAYAGSRFPAEVRRHSVQAVTTHPEIVQLPVGFGVTECEESGWRPHGPLMPTPHDARRLLYGMMTRTWPLIHGYDEERAALYGRAAQSFREAGHANELTVEGRLLRLCRIERMVRCGPDGPEPPRPSDHEVQEPMKMHPGPDESGALLPAE</sequence>